<evidence type="ECO:0000259" key="3">
    <source>
        <dbReference type="Pfam" id="PF05175"/>
    </source>
</evidence>
<accession>A0A1B6C5H0</accession>
<dbReference type="AlphaFoldDB" id="A0A1B6C5H0"/>
<proteinExistence type="inferred from homology"/>
<dbReference type="PANTHER" id="PTHR23290:SF0">
    <property type="entry name" value="RRNA N6-ADENOSINE-METHYLTRANSFERASE METTL5"/>
    <property type="match status" value="1"/>
</dbReference>
<organism evidence="4">
    <name type="scientific">Clastoptera arizonana</name>
    <name type="common">Arizona spittle bug</name>
    <dbReference type="NCBI Taxonomy" id="38151"/>
    <lineage>
        <taxon>Eukaryota</taxon>
        <taxon>Metazoa</taxon>
        <taxon>Ecdysozoa</taxon>
        <taxon>Arthropoda</taxon>
        <taxon>Hexapoda</taxon>
        <taxon>Insecta</taxon>
        <taxon>Pterygota</taxon>
        <taxon>Neoptera</taxon>
        <taxon>Paraneoptera</taxon>
        <taxon>Hemiptera</taxon>
        <taxon>Auchenorrhyncha</taxon>
        <taxon>Cercopoidea</taxon>
        <taxon>Clastopteridae</taxon>
        <taxon>Clastoptera</taxon>
    </lineage>
</organism>
<comment type="similarity">
    <text evidence="1">Belongs to the methyltransferase superfamily. PrmA family.</text>
</comment>
<dbReference type="SUPFAM" id="SSF53335">
    <property type="entry name" value="S-adenosyl-L-methionine-dependent methyltransferases"/>
    <property type="match status" value="1"/>
</dbReference>
<evidence type="ECO:0000256" key="1">
    <source>
        <dbReference type="ARBA" id="ARBA00009741"/>
    </source>
</evidence>
<dbReference type="Gene3D" id="3.40.50.150">
    <property type="entry name" value="Vaccinia Virus protein VP39"/>
    <property type="match status" value="1"/>
</dbReference>
<dbReference type="GO" id="GO:0008988">
    <property type="term" value="F:rRNA (adenine-N6-)-methyltransferase activity"/>
    <property type="evidence" value="ECO:0007669"/>
    <property type="project" value="TreeGrafter"/>
</dbReference>
<dbReference type="InterPro" id="IPR007848">
    <property type="entry name" value="Small_mtfrase_dom"/>
</dbReference>
<dbReference type="InterPro" id="IPR029063">
    <property type="entry name" value="SAM-dependent_MTases_sf"/>
</dbReference>
<dbReference type="PANTHER" id="PTHR23290">
    <property type="entry name" value="RRNA N6-ADENOSINE-METHYLTRANSFERASE METTL5"/>
    <property type="match status" value="1"/>
</dbReference>
<dbReference type="InterPro" id="IPR051720">
    <property type="entry name" value="rRNA_MeTrfase/Polyamine_Synth"/>
</dbReference>
<dbReference type="GO" id="GO:0003676">
    <property type="term" value="F:nucleic acid binding"/>
    <property type="evidence" value="ECO:0007669"/>
    <property type="project" value="InterPro"/>
</dbReference>
<dbReference type="Pfam" id="PF05175">
    <property type="entry name" value="MTS"/>
    <property type="match status" value="1"/>
</dbReference>
<name>A0A1B6C5H0_9HEMI</name>
<dbReference type="CDD" id="cd02440">
    <property type="entry name" value="AdoMet_MTases"/>
    <property type="match status" value="1"/>
</dbReference>
<dbReference type="EMBL" id="GEDC01028813">
    <property type="protein sequence ID" value="JAS08485.1"/>
    <property type="molecule type" value="Transcribed_RNA"/>
</dbReference>
<dbReference type="PROSITE" id="PS00092">
    <property type="entry name" value="N6_MTASE"/>
    <property type="match status" value="1"/>
</dbReference>
<reference evidence="4" key="1">
    <citation type="submission" date="2015-12" db="EMBL/GenBank/DDBJ databases">
        <title>De novo transcriptome assembly of four potential Pierce s Disease insect vectors from Arizona vineyards.</title>
        <authorList>
            <person name="Tassone E.E."/>
        </authorList>
    </citation>
    <scope>NUCLEOTIDE SEQUENCE</scope>
</reference>
<dbReference type="InterPro" id="IPR002052">
    <property type="entry name" value="DNA_methylase_N6_adenine_CS"/>
</dbReference>
<evidence type="ECO:0000313" key="4">
    <source>
        <dbReference type="EMBL" id="JAS08485.1"/>
    </source>
</evidence>
<protein>
    <recommendedName>
        <fullName evidence="2">Methyltransferase-like protein 5</fullName>
    </recommendedName>
</protein>
<gene>
    <name evidence="4" type="ORF">g.16913</name>
</gene>
<evidence type="ECO:0000256" key="2">
    <source>
        <dbReference type="ARBA" id="ARBA00041374"/>
    </source>
</evidence>
<sequence>MACMKLKTLEQYLQQVEIFENPKVKLEQYATTPHLAACMLHVIQSSFGDIEGKIVADLGCGCGTLTFGAVMLGARFCSGFDIDYDALEKFNMNKNEFEIENCDAVLCDVTTFFSERGCGFFDTVIMNPPFGTRNKGVDLEFVLVGLQLATNAVYSLHKTSTRKHILHKAEVWGVKAKVIAELKFDLPATYKFHSKQSVDIKVDLIRFWYDKSKKEQ</sequence>
<feature type="domain" description="Methyltransferase small" evidence="3">
    <location>
        <begin position="51"/>
        <end position="135"/>
    </location>
</feature>